<accession>A0ABT8ND80</accession>
<dbReference type="PROSITE" id="PS51781">
    <property type="entry name" value="SH3B"/>
    <property type="match status" value="4"/>
</dbReference>
<dbReference type="CDD" id="cd02696">
    <property type="entry name" value="MurNAc-LAA"/>
    <property type="match status" value="1"/>
</dbReference>
<keyword evidence="2" id="KW-0961">Cell wall biogenesis/degradation</keyword>
<dbReference type="RefSeq" id="WP_301856443.1">
    <property type="nucleotide sequence ID" value="NZ_JAUJWU010000002.1"/>
</dbReference>
<gene>
    <name evidence="5" type="ORF">QWY13_10055</name>
</gene>
<feature type="domain" description="SH3b" evidence="4">
    <location>
        <begin position="104"/>
        <end position="166"/>
    </location>
</feature>
<dbReference type="Gene3D" id="3.40.630.40">
    <property type="entry name" value="Zn-dependent exopeptidases"/>
    <property type="match status" value="1"/>
</dbReference>
<dbReference type="InterPro" id="IPR002508">
    <property type="entry name" value="MurNAc-LAA_cat"/>
</dbReference>
<keyword evidence="3" id="KW-0732">Signal</keyword>
<evidence type="ECO:0000256" key="2">
    <source>
        <dbReference type="ARBA" id="ARBA00023316"/>
    </source>
</evidence>
<dbReference type="Gene3D" id="2.30.30.40">
    <property type="entry name" value="SH3 Domains"/>
    <property type="match status" value="4"/>
</dbReference>
<feature type="signal peptide" evidence="3">
    <location>
        <begin position="1"/>
        <end position="24"/>
    </location>
</feature>
<organism evidence="5 6">
    <name type="scientific">Planococcus shenhongbingii</name>
    <dbReference type="NCBI Taxonomy" id="3058398"/>
    <lineage>
        <taxon>Bacteria</taxon>
        <taxon>Bacillati</taxon>
        <taxon>Bacillota</taxon>
        <taxon>Bacilli</taxon>
        <taxon>Bacillales</taxon>
        <taxon>Caryophanaceae</taxon>
        <taxon>Planococcus</taxon>
    </lineage>
</organism>
<dbReference type="SMART" id="SM00287">
    <property type="entry name" value="SH3b"/>
    <property type="match status" value="4"/>
</dbReference>
<dbReference type="PANTHER" id="PTHR30404:SF7">
    <property type="entry name" value="CELL WALL AMIDASE LYTH-RELATED"/>
    <property type="match status" value="1"/>
</dbReference>
<dbReference type="PANTHER" id="PTHR30404">
    <property type="entry name" value="N-ACETYLMURAMOYL-L-ALANINE AMIDASE"/>
    <property type="match status" value="1"/>
</dbReference>
<dbReference type="InterPro" id="IPR050695">
    <property type="entry name" value="N-acetylmuramoyl_amidase_3"/>
</dbReference>
<dbReference type="EMBL" id="JAUJWU010000002">
    <property type="protein sequence ID" value="MDN7245847.1"/>
    <property type="molecule type" value="Genomic_DNA"/>
</dbReference>
<keyword evidence="1" id="KW-0378">Hydrolase</keyword>
<dbReference type="Pfam" id="PF08239">
    <property type="entry name" value="SH3_3"/>
    <property type="match status" value="4"/>
</dbReference>
<feature type="domain" description="SH3b" evidence="4">
    <location>
        <begin position="174"/>
        <end position="243"/>
    </location>
</feature>
<feature type="domain" description="SH3b" evidence="4">
    <location>
        <begin position="256"/>
        <end position="319"/>
    </location>
</feature>
<name>A0ABT8ND80_9BACL</name>
<sequence length="518" mass="55356">MNRKWLIALILFILLASGLFPAPAADEALAATGNVEITGSTVNIRSGPGLSYSVSGSLAKGEKVSVVSQSGDWLEVKADGEQGWIASWLAASAEAGNAEAEVAGKTAVSAVDRLNVRSQPDLSASVLGQMNAGDQAAVISEAGEWIEVDFRNTRGFVSKQYISTSEQTAEKPAPATSSVSSFEIVVDALNVREKPDLSSSVEATVQKGEVFTVESMDGNWVEIRISSDQTGWVYAFHGHLSDQSAQAVEKTSAESGNTVTVITNGTNLRAEPSTASSVVSRADAGDELAVVQQNGDWYQVSLPDGSSAYIATWVVTSDETAAEESEEKEQPARKKGTLNGLTIVLDPGHGGNDGGTVGARKTKEKDLTLQTAETLSHHLRSAGADVILTRQSDTYVDLRKRVSVGHQVAADAFISLHYDATEDNSVSGFTAYYMHDFQEPLAEAINTGLSRKIDLRNRGVQQGNYLVLRENHQPAVLIELGYLSNYNDERIVTATKFQEQAALGLYTGIVNYFDGQAE</sequence>
<evidence type="ECO:0000256" key="3">
    <source>
        <dbReference type="SAM" id="SignalP"/>
    </source>
</evidence>
<dbReference type="Pfam" id="PF01520">
    <property type="entry name" value="Amidase_3"/>
    <property type="match status" value="1"/>
</dbReference>
<feature type="domain" description="SH3b" evidence="4">
    <location>
        <begin position="32"/>
        <end position="93"/>
    </location>
</feature>
<dbReference type="Proteomes" id="UP001172142">
    <property type="component" value="Unassembled WGS sequence"/>
</dbReference>
<dbReference type="InterPro" id="IPR017293">
    <property type="entry name" value="N-acetylmuramoyl-L-ala_amidase"/>
</dbReference>
<keyword evidence="6" id="KW-1185">Reference proteome</keyword>
<protein>
    <submittedName>
        <fullName evidence="5">SH3 domain-containing protein</fullName>
    </submittedName>
</protein>
<dbReference type="PIRSF" id="PIRSF037846">
    <property type="entry name" value="Autolysin_YrvJ_prd"/>
    <property type="match status" value="1"/>
</dbReference>
<proteinExistence type="predicted"/>
<reference evidence="5 6" key="1">
    <citation type="submission" date="2023-07" db="EMBL/GenBank/DDBJ databases">
        <title>Novel species in genus Planococcus.</title>
        <authorList>
            <person name="Ning S."/>
        </authorList>
    </citation>
    <scope>NUCLEOTIDE SEQUENCE [LARGE SCALE GENOMIC DNA]</scope>
    <source>
        <strain evidence="5 6">N017</strain>
    </source>
</reference>
<evidence type="ECO:0000256" key="1">
    <source>
        <dbReference type="ARBA" id="ARBA00022801"/>
    </source>
</evidence>
<evidence type="ECO:0000259" key="4">
    <source>
        <dbReference type="PROSITE" id="PS51781"/>
    </source>
</evidence>
<dbReference type="InterPro" id="IPR003646">
    <property type="entry name" value="SH3-like_bac-type"/>
</dbReference>
<dbReference type="SUPFAM" id="SSF53187">
    <property type="entry name" value="Zn-dependent exopeptidases"/>
    <property type="match status" value="1"/>
</dbReference>
<evidence type="ECO:0000313" key="5">
    <source>
        <dbReference type="EMBL" id="MDN7245847.1"/>
    </source>
</evidence>
<evidence type="ECO:0000313" key="6">
    <source>
        <dbReference type="Proteomes" id="UP001172142"/>
    </source>
</evidence>
<comment type="caution">
    <text evidence="5">The sequence shown here is derived from an EMBL/GenBank/DDBJ whole genome shotgun (WGS) entry which is preliminary data.</text>
</comment>
<dbReference type="SMART" id="SM00646">
    <property type="entry name" value="Ami_3"/>
    <property type="match status" value="1"/>
</dbReference>
<feature type="chain" id="PRO_5045448810" evidence="3">
    <location>
        <begin position="25"/>
        <end position="518"/>
    </location>
</feature>